<dbReference type="EMBL" id="JAPDFW010000084">
    <property type="protein sequence ID" value="KAJ5071915.1"/>
    <property type="molecule type" value="Genomic_DNA"/>
</dbReference>
<dbReference type="GO" id="GO:0042254">
    <property type="term" value="P:ribosome biogenesis"/>
    <property type="evidence" value="ECO:0007669"/>
    <property type="project" value="InterPro"/>
</dbReference>
<proteinExistence type="inferred from homology"/>
<dbReference type="PANTHER" id="PTHR12455:SF0">
    <property type="entry name" value="NUCLEOLAR COMPLEX PROTEIN 4 HOMOLOG"/>
    <property type="match status" value="1"/>
</dbReference>
<organism evidence="3 4">
    <name type="scientific">Anaeramoeba ignava</name>
    <name type="common">Anaerobic marine amoeba</name>
    <dbReference type="NCBI Taxonomy" id="1746090"/>
    <lineage>
        <taxon>Eukaryota</taxon>
        <taxon>Metamonada</taxon>
        <taxon>Anaeramoebidae</taxon>
        <taxon>Anaeramoeba</taxon>
    </lineage>
</organism>
<comment type="similarity">
    <text evidence="1">Belongs to the CBF/MAK21 family.</text>
</comment>
<protein>
    <submittedName>
        <fullName evidence="3">Nucleolar complex protein</fullName>
    </submittedName>
</protein>
<feature type="domain" description="CCAAT-binding factor" evidence="2">
    <location>
        <begin position="282"/>
        <end position="437"/>
    </location>
</feature>
<dbReference type="GO" id="GO:0032040">
    <property type="term" value="C:small-subunit processome"/>
    <property type="evidence" value="ECO:0007669"/>
    <property type="project" value="TreeGrafter"/>
</dbReference>
<evidence type="ECO:0000256" key="1">
    <source>
        <dbReference type="ARBA" id="ARBA00007797"/>
    </source>
</evidence>
<evidence type="ECO:0000313" key="3">
    <source>
        <dbReference type="EMBL" id="KAJ5071915.1"/>
    </source>
</evidence>
<name>A0A9Q0LIQ0_ANAIG</name>
<sequence>MSLSVKQINNIFQEIISNKKNINKITLLFDSIQDQKSEDLIIFTSINKLKKIFENFFKTQELNTNQKLFKNKEETPQIIFEKWLYEKFKLYLETLLDLLQNPQPRIQVPSLKYLMFFIKIEAQQNNEFNLKLFVNLIKRMLFSPNLSELVIEEFKNYVNFDDIKLYTMKSLNSIIQNEISKDSKKANFVLNAFPLIETIPVPEEEVNSFYAEIPQQPNITSTTFHKKEYNKMWLNYLKLDIPNTILKQILKEMDTKIIPHLRDPILITDFLMKCYDKSGIISILALKGIFVLMTEHGIEFPQFYTKLYAILQHDIFYQDEVSEFWVLLDVFLSSLIMPSYLAAAFAKRLARITLDAPPSGCLVAIPLIMNILIRYPSCRVLVDETLAIQEEKLSLIQTNDPYLFYEKNPEKSCALQSSLWEIKTLQKHYLPQVARLACSIEQISFDSSNLYNIIDLIDFSYKILFDSEISKKTKKDPSINFISQNQLFDPKNDSLKVMQMFSFEN</sequence>
<dbReference type="InterPro" id="IPR027193">
    <property type="entry name" value="Noc4"/>
</dbReference>
<dbReference type="Proteomes" id="UP001149090">
    <property type="component" value="Unassembled WGS sequence"/>
</dbReference>
<dbReference type="Pfam" id="PF03914">
    <property type="entry name" value="CBF"/>
    <property type="match status" value="1"/>
</dbReference>
<gene>
    <name evidence="3" type="ORF">M0811_09814</name>
</gene>
<dbReference type="OrthoDB" id="10263185at2759"/>
<comment type="caution">
    <text evidence="3">The sequence shown here is derived from an EMBL/GenBank/DDBJ whole genome shotgun (WGS) entry which is preliminary data.</text>
</comment>
<dbReference type="InterPro" id="IPR005612">
    <property type="entry name" value="CCAAT-binding_factor"/>
</dbReference>
<dbReference type="GO" id="GO:0030692">
    <property type="term" value="C:Noc4p-Nop14p complex"/>
    <property type="evidence" value="ECO:0007669"/>
    <property type="project" value="TreeGrafter"/>
</dbReference>
<dbReference type="AlphaFoldDB" id="A0A9Q0LIQ0"/>
<accession>A0A9Q0LIQ0</accession>
<keyword evidence="4" id="KW-1185">Reference proteome</keyword>
<evidence type="ECO:0000313" key="4">
    <source>
        <dbReference type="Proteomes" id="UP001149090"/>
    </source>
</evidence>
<evidence type="ECO:0000259" key="2">
    <source>
        <dbReference type="Pfam" id="PF03914"/>
    </source>
</evidence>
<dbReference type="OMA" id="YYNNIVT"/>
<reference evidence="3" key="1">
    <citation type="submission" date="2022-10" db="EMBL/GenBank/DDBJ databases">
        <title>Novel sulphate-reducing endosymbionts in the free-living metamonad Anaeramoeba.</title>
        <authorList>
            <person name="Jerlstrom-Hultqvist J."/>
            <person name="Cepicka I."/>
            <person name="Gallot-Lavallee L."/>
            <person name="Salas-Leiva D."/>
            <person name="Curtis B.A."/>
            <person name="Zahonova K."/>
            <person name="Pipaliya S."/>
            <person name="Dacks J."/>
            <person name="Roger A.J."/>
        </authorList>
    </citation>
    <scope>NUCLEOTIDE SEQUENCE</scope>
    <source>
        <strain evidence="3">BMAN</strain>
    </source>
</reference>
<dbReference type="PANTHER" id="PTHR12455">
    <property type="entry name" value="NUCLEOLAR COMPLEX PROTEIN 4"/>
    <property type="match status" value="1"/>
</dbReference>